<dbReference type="PANTHER" id="PTHR46401:SF2">
    <property type="entry name" value="GLYCOSYLTRANSFERASE WBBK-RELATED"/>
    <property type="match status" value="1"/>
</dbReference>
<dbReference type="InterPro" id="IPR028098">
    <property type="entry name" value="Glyco_trans_4-like_N"/>
</dbReference>
<dbReference type="Gene3D" id="3.40.50.2000">
    <property type="entry name" value="Glycogen Phosphorylase B"/>
    <property type="match status" value="2"/>
</dbReference>
<protein>
    <submittedName>
        <fullName evidence="4">Mannosyltransferase</fullName>
    </submittedName>
</protein>
<dbReference type="Pfam" id="PF13439">
    <property type="entry name" value="Glyco_transf_4"/>
    <property type="match status" value="1"/>
</dbReference>
<evidence type="ECO:0000259" key="2">
    <source>
        <dbReference type="Pfam" id="PF00534"/>
    </source>
</evidence>
<sequence>MRVIYDGVIELLQSGGGCTVYFKELINNSCVNSFAGAIEYYCYVNQESSFSNEFKKNIMITDVSNDIRIAERWRDVDISLSLKEYSIFHSTHYRLPLQKQNTKIVTTVHDFTYEIFRKGPARWMHSWQKFRAIKNSDLVICVSQNTAGDLMRFCPIDRDKIRVVYNGVSESYYPINGVDKSNSVVFVGARGWYKNFALAVRTLQYFPYLNLSIVGGGPLTPEEAALLEEYIPGRYEWLGRVSDSGLNELYNKAYCLFYPSSYEGFGIPIAEAMRSGCPVVAVNTSSIPEVAGDAALLVKEATVDAFKAAFTQLESESIRKKLIIDGLLQAEKFSWKKCYQDTLRVYHELME</sequence>
<evidence type="ECO:0000313" key="5">
    <source>
        <dbReference type="Proteomes" id="UP000886934"/>
    </source>
</evidence>
<reference evidence="4" key="1">
    <citation type="submission" date="2021-07" db="EMBL/GenBank/DDBJ databases">
        <title>Draft genome sequence of carbapenem-resistant Aeromonas spp. in Japan.</title>
        <authorList>
            <person name="Maehana S."/>
            <person name="Suzuki M."/>
            <person name="Kitasato H."/>
        </authorList>
    </citation>
    <scope>NUCLEOTIDE SEQUENCE</scope>
    <source>
        <strain evidence="4">KAM351</strain>
    </source>
</reference>
<dbReference type="InterPro" id="IPR001296">
    <property type="entry name" value="Glyco_trans_1"/>
</dbReference>
<dbReference type="GO" id="GO:0009103">
    <property type="term" value="P:lipopolysaccharide biosynthetic process"/>
    <property type="evidence" value="ECO:0007669"/>
    <property type="project" value="TreeGrafter"/>
</dbReference>
<name>A0AA37CWB6_AERCA</name>
<evidence type="ECO:0000256" key="1">
    <source>
        <dbReference type="ARBA" id="ARBA00022679"/>
    </source>
</evidence>
<feature type="domain" description="Glycosyl transferase family 1" evidence="2">
    <location>
        <begin position="179"/>
        <end position="318"/>
    </location>
</feature>
<accession>A0AA37CWB6</accession>
<gene>
    <name evidence="4" type="primary">wbyK</name>
    <name evidence="4" type="ORF">KAM351_16530</name>
</gene>
<proteinExistence type="predicted"/>
<evidence type="ECO:0000313" key="4">
    <source>
        <dbReference type="EMBL" id="GJA63042.1"/>
    </source>
</evidence>
<keyword evidence="1" id="KW-0808">Transferase</keyword>
<dbReference type="CDD" id="cd03809">
    <property type="entry name" value="GT4_MtfB-like"/>
    <property type="match status" value="1"/>
</dbReference>
<dbReference type="AlphaFoldDB" id="A0AA37CWB6"/>
<keyword evidence="4" id="KW-0328">Glycosyltransferase</keyword>
<organism evidence="4 5">
    <name type="scientific">Aeromonas caviae</name>
    <name type="common">Aeromonas punctata</name>
    <dbReference type="NCBI Taxonomy" id="648"/>
    <lineage>
        <taxon>Bacteria</taxon>
        <taxon>Pseudomonadati</taxon>
        <taxon>Pseudomonadota</taxon>
        <taxon>Gammaproteobacteria</taxon>
        <taxon>Aeromonadales</taxon>
        <taxon>Aeromonadaceae</taxon>
        <taxon>Aeromonas</taxon>
    </lineage>
</organism>
<dbReference type="PANTHER" id="PTHR46401">
    <property type="entry name" value="GLYCOSYLTRANSFERASE WBBK-RELATED"/>
    <property type="match status" value="1"/>
</dbReference>
<dbReference type="SUPFAM" id="SSF53756">
    <property type="entry name" value="UDP-Glycosyltransferase/glycogen phosphorylase"/>
    <property type="match status" value="1"/>
</dbReference>
<feature type="domain" description="Glycosyltransferase subfamily 4-like N-terminal" evidence="3">
    <location>
        <begin position="84"/>
        <end position="169"/>
    </location>
</feature>
<evidence type="ECO:0000259" key="3">
    <source>
        <dbReference type="Pfam" id="PF13439"/>
    </source>
</evidence>
<dbReference type="EMBL" id="BPNN01000019">
    <property type="protein sequence ID" value="GJA63042.1"/>
    <property type="molecule type" value="Genomic_DNA"/>
</dbReference>
<dbReference type="GO" id="GO:0016757">
    <property type="term" value="F:glycosyltransferase activity"/>
    <property type="evidence" value="ECO:0007669"/>
    <property type="project" value="UniProtKB-KW"/>
</dbReference>
<dbReference type="RefSeq" id="WP_223924892.1">
    <property type="nucleotide sequence ID" value="NZ_BPND01000022.1"/>
</dbReference>
<dbReference type="Pfam" id="PF00534">
    <property type="entry name" value="Glycos_transf_1"/>
    <property type="match status" value="1"/>
</dbReference>
<comment type="caution">
    <text evidence="4">The sequence shown here is derived from an EMBL/GenBank/DDBJ whole genome shotgun (WGS) entry which is preliminary data.</text>
</comment>
<dbReference type="Proteomes" id="UP000886934">
    <property type="component" value="Unassembled WGS sequence"/>
</dbReference>